<dbReference type="GO" id="GO:0005975">
    <property type="term" value="P:carbohydrate metabolic process"/>
    <property type="evidence" value="ECO:0007669"/>
    <property type="project" value="InterPro"/>
</dbReference>
<evidence type="ECO:0000256" key="5">
    <source>
        <dbReference type="PIRSR" id="PIRSR606710-2"/>
    </source>
</evidence>
<dbReference type="PANTHER" id="PTHR42812">
    <property type="entry name" value="BETA-XYLOSIDASE"/>
    <property type="match status" value="1"/>
</dbReference>
<evidence type="ECO:0000313" key="8">
    <source>
        <dbReference type="EMBL" id="UJO13754.1"/>
    </source>
</evidence>
<evidence type="ECO:0000256" key="2">
    <source>
        <dbReference type="ARBA" id="ARBA00022801"/>
    </source>
</evidence>
<proteinExistence type="inferred from homology"/>
<sequence length="345" mass="36326">MVQAIATAAALLLLASTASASPRTRRATLPDLNPVIATDFPDPSIIRVNTTWYAFASQSAFDFKNIKVQLATSPDFQTWSLSPLDALSAALPPWVDAPAGGTWAPSVSRRQDGKFLMYYSAVTNTGGGGRFHCVGAAVADEVMGPYESNSDEPFACPVEKGGALDASAFIDPVDGGNYVLYKIDANALGHGGTCGNTVPPILSTPIMIQRVDASDGVTKIGDPVEILTNTDLDGPLVEAPYMTRTKEGLYVLFFSSNCWTTELYDVSYAVSESPLGPFRKTMVPLAVTGTRGMIGPGGASVAGDGEGGDEGYFALHGYARRDDVGGRRAMFVGRVGYGDGGVEWV</sequence>
<keyword evidence="2 6" id="KW-0378">Hydrolase</keyword>
<evidence type="ECO:0000256" key="4">
    <source>
        <dbReference type="PIRSR" id="PIRSR606710-1"/>
    </source>
</evidence>
<keyword evidence="7" id="KW-0732">Signal</keyword>
<keyword evidence="3 6" id="KW-0326">Glycosidase</keyword>
<dbReference type="CDD" id="cd08999">
    <property type="entry name" value="GH43_ABN-like"/>
    <property type="match status" value="1"/>
</dbReference>
<dbReference type="InterPro" id="IPR023296">
    <property type="entry name" value="Glyco_hydro_beta-prop_sf"/>
</dbReference>
<evidence type="ECO:0000313" key="9">
    <source>
        <dbReference type="Proteomes" id="UP000756132"/>
    </source>
</evidence>
<feature type="active site" description="Proton acceptor" evidence="4">
    <location>
        <position position="42"/>
    </location>
</feature>
<dbReference type="PANTHER" id="PTHR42812:SF5">
    <property type="entry name" value="ENDO-ARABINASE"/>
    <property type="match status" value="1"/>
</dbReference>
<protein>
    <recommendedName>
        <fullName evidence="10">Arabinanase/levansucrase/invertase</fullName>
    </recommendedName>
</protein>
<gene>
    <name evidence="8" type="ORF">CLAFUR5_03836</name>
</gene>
<dbReference type="EMBL" id="CP090164">
    <property type="protein sequence ID" value="UJO13754.1"/>
    <property type="molecule type" value="Genomic_DNA"/>
</dbReference>
<evidence type="ECO:0000256" key="1">
    <source>
        <dbReference type="ARBA" id="ARBA00009865"/>
    </source>
</evidence>
<dbReference type="InterPro" id="IPR006710">
    <property type="entry name" value="Glyco_hydro_43"/>
</dbReference>
<dbReference type="Gene3D" id="2.115.10.20">
    <property type="entry name" value="Glycosyl hydrolase domain, family 43"/>
    <property type="match status" value="1"/>
</dbReference>
<evidence type="ECO:0000256" key="3">
    <source>
        <dbReference type="ARBA" id="ARBA00023295"/>
    </source>
</evidence>
<reference evidence="8" key="2">
    <citation type="journal article" date="2022" name="Microb. Genom.">
        <title>A chromosome-scale genome assembly of the tomato pathogen Cladosporium fulvum reveals a compartmentalized genome architecture and the presence of a dispensable chromosome.</title>
        <authorList>
            <person name="Zaccaron A.Z."/>
            <person name="Chen L.H."/>
            <person name="Samaras A."/>
            <person name="Stergiopoulos I."/>
        </authorList>
    </citation>
    <scope>NUCLEOTIDE SEQUENCE</scope>
    <source>
        <strain evidence="8">Race5_Kim</strain>
    </source>
</reference>
<comment type="similarity">
    <text evidence="1 6">Belongs to the glycosyl hydrolase 43 family.</text>
</comment>
<dbReference type="Pfam" id="PF04616">
    <property type="entry name" value="Glyco_hydro_43"/>
    <property type="match status" value="1"/>
</dbReference>
<dbReference type="Proteomes" id="UP000756132">
    <property type="component" value="Chromosome 2"/>
</dbReference>
<dbReference type="GeneID" id="71983714"/>
<dbReference type="InterPro" id="IPR051795">
    <property type="entry name" value="Glycosyl_Hydrlase_43"/>
</dbReference>
<name>A0A9Q8P5B5_PASFU</name>
<feature type="chain" id="PRO_5040187954" description="Arabinanase/levansucrase/invertase" evidence="7">
    <location>
        <begin position="21"/>
        <end position="345"/>
    </location>
</feature>
<dbReference type="GO" id="GO:0004553">
    <property type="term" value="F:hydrolase activity, hydrolyzing O-glycosyl compounds"/>
    <property type="evidence" value="ECO:0007669"/>
    <property type="project" value="InterPro"/>
</dbReference>
<feature type="signal peptide" evidence="7">
    <location>
        <begin position="1"/>
        <end position="20"/>
    </location>
</feature>
<feature type="active site" description="Proton donor" evidence="4">
    <location>
        <position position="238"/>
    </location>
</feature>
<evidence type="ECO:0000256" key="6">
    <source>
        <dbReference type="RuleBase" id="RU361187"/>
    </source>
</evidence>
<accession>A0A9Q8P5B5</accession>
<dbReference type="KEGG" id="ffu:CLAFUR5_03836"/>
<reference evidence="8" key="1">
    <citation type="submission" date="2021-12" db="EMBL/GenBank/DDBJ databases">
        <authorList>
            <person name="Zaccaron A."/>
            <person name="Stergiopoulos I."/>
        </authorList>
    </citation>
    <scope>NUCLEOTIDE SEQUENCE</scope>
    <source>
        <strain evidence="8">Race5_Kim</strain>
    </source>
</reference>
<dbReference type="RefSeq" id="XP_047758120.1">
    <property type="nucleotide sequence ID" value="XM_047902984.1"/>
</dbReference>
<feature type="site" description="Important for catalytic activity, responsible for pKa modulation of the active site Glu and correct orientation of both the proton donor and substrate" evidence="5">
    <location>
        <position position="184"/>
    </location>
</feature>
<dbReference type="SUPFAM" id="SSF75005">
    <property type="entry name" value="Arabinanase/levansucrase/invertase"/>
    <property type="match status" value="1"/>
</dbReference>
<dbReference type="AlphaFoldDB" id="A0A9Q8P5B5"/>
<organism evidence="8 9">
    <name type="scientific">Passalora fulva</name>
    <name type="common">Tomato leaf mold</name>
    <name type="synonym">Cladosporium fulvum</name>
    <dbReference type="NCBI Taxonomy" id="5499"/>
    <lineage>
        <taxon>Eukaryota</taxon>
        <taxon>Fungi</taxon>
        <taxon>Dikarya</taxon>
        <taxon>Ascomycota</taxon>
        <taxon>Pezizomycotina</taxon>
        <taxon>Dothideomycetes</taxon>
        <taxon>Dothideomycetidae</taxon>
        <taxon>Mycosphaerellales</taxon>
        <taxon>Mycosphaerellaceae</taxon>
        <taxon>Fulvia</taxon>
    </lineage>
</organism>
<dbReference type="OrthoDB" id="3879658at2759"/>
<dbReference type="OMA" id="TWYAYAT"/>
<evidence type="ECO:0008006" key="10">
    <source>
        <dbReference type="Google" id="ProtNLM"/>
    </source>
</evidence>
<evidence type="ECO:0000256" key="7">
    <source>
        <dbReference type="SAM" id="SignalP"/>
    </source>
</evidence>
<keyword evidence="9" id="KW-1185">Reference proteome</keyword>